<dbReference type="SUPFAM" id="SSF55486">
    <property type="entry name" value="Metalloproteases ('zincins'), catalytic domain"/>
    <property type="match status" value="1"/>
</dbReference>
<name>A0A077M695_9MICO</name>
<reference evidence="2 3" key="1">
    <citation type="journal article" date="2013" name="ISME J.">
        <title>A metabolic model for members of the genus Tetrasphaera involved in enhanced biological phosphorus removal.</title>
        <authorList>
            <person name="Kristiansen R."/>
            <person name="Nguyen H.T.T."/>
            <person name="Saunders A.M."/>
            <person name="Nielsen J.L."/>
            <person name="Wimmer R."/>
            <person name="Le V.Q."/>
            <person name="McIlroy S.J."/>
            <person name="Petrovski S."/>
            <person name="Seviour R.J."/>
            <person name="Calteau A."/>
            <person name="Nielsen K.L."/>
            <person name="Nielsen P.H."/>
        </authorList>
    </citation>
    <scope>NUCLEOTIDE SEQUENCE [LARGE SCALE GENOMIC DNA]</scope>
    <source>
        <strain evidence="2 3">Ben 74</strain>
    </source>
</reference>
<dbReference type="Proteomes" id="UP000035720">
    <property type="component" value="Unassembled WGS sequence"/>
</dbReference>
<evidence type="ECO:0000313" key="2">
    <source>
        <dbReference type="EMBL" id="CCI52821.1"/>
    </source>
</evidence>
<dbReference type="EMBL" id="CAJC01000131">
    <property type="protein sequence ID" value="CCI52821.1"/>
    <property type="molecule type" value="Genomic_DNA"/>
</dbReference>
<organism evidence="2 3">
    <name type="scientific">Nostocoides jenkinsii Ben 74</name>
    <dbReference type="NCBI Taxonomy" id="1193518"/>
    <lineage>
        <taxon>Bacteria</taxon>
        <taxon>Bacillati</taxon>
        <taxon>Actinomycetota</taxon>
        <taxon>Actinomycetes</taxon>
        <taxon>Micrococcales</taxon>
        <taxon>Intrasporangiaceae</taxon>
        <taxon>Nostocoides</taxon>
    </lineage>
</organism>
<keyword evidence="3" id="KW-1185">Reference proteome</keyword>
<proteinExistence type="predicted"/>
<protein>
    <submittedName>
        <fullName evidence="2">Uncharacterized protein</fullName>
    </submittedName>
</protein>
<evidence type="ECO:0000256" key="1">
    <source>
        <dbReference type="SAM" id="MobiDB-lite"/>
    </source>
</evidence>
<gene>
    <name evidence="2" type="ORF">BN13_220006</name>
</gene>
<dbReference type="AlphaFoldDB" id="A0A077M695"/>
<sequence>MHLIGDPAMRCRRLLAASAGLAVFVGAPVAGSISAGADPGITPLASGADPFRGLLASTAGVDYAAWKQHALGLARARAQRADLVGVKAAQSPGGRLAPPLSHTELEPPGSAGANETYATGETITGFGVSGTSNRAVVSGHLADTRPAVRPSLRVPEDNGSIPRATDTGLRGGAAIRLPGLIGDGPHGSKGDGSGDFDWFRLSARAGETITADLTGSRVPSFAMITDARGNVLSVGMSFGADNFPVTTARFLTAKGGTFFVLIEGMSSWQNDPFDSGSGSGVGEEGRYLLTLGSYTADRDTYLVRLAKGDVLGASLSGAAHTLGVQQSNLSYMTKTTDADLSGSYPPSSPLPGGGNAAVAYVAERDAVYAVTVENGVGRYDLDLEVYRPGPETDGSAAVQTVVLDFDGATVDPGKFGGTPGAVKASPLSAFLSKWGLKASDLPALTDKITQTVTENLRDDVIARGGNPRVALKIVNGQRAADTFGQPNVAKAVVGGTVAQLGLDTVGISEFIDPGNFSQEDQAIILLDHLSSPAIDGDASLNTYLKPGSNRVAFVGTAIGNVVSHEIGHLIGNYHTDNNNQTTSLMDAGGAGFWRLFGTGPDQIGGNADDTDTDLVTDRFMPDEPFLGFENTLNVAAWGFSARR</sequence>
<comment type="caution">
    <text evidence="2">The sequence shown here is derived from an EMBL/GenBank/DDBJ whole genome shotgun (WGS) entry which is preliminary data.</text>
</comment>
<dbReference type="STRING" id="1193518.BN13_220006"/>
<accession>A0A077M695</accession>
<dbReference type="Gene3D" id="2.60.120.380">
    <property type="match status" value="1"/>
</dbReference>
<evidence type="ECO:0000313" key="3">
    <source>
        <dbReference type="Proteomes" id="UP000035720"/>
    </source>
</evidence>
<feature type="region of interest" description="Disordered" evidence="1">
    <location>
        <begin position="89"/>
        <end position="116"/>
    </location>
</feature>
<feature type="region of interest" description="Disordered" evidence="1">
    <location>
        <begin position="141"/>
        <end position="168"/>
    </location>
</feature>